<evidence type="ECO:0000313" key="2">
    <source>
        <dbReference type="Proteomes" id="UP001589783"/>
    </source>
</evidence>
<dbReference type="RefSeq" id="WP_382363239.1">
    <property type="nucleotide sequence ID" value="NZ_JBHLWV010000019.1"/>
</dbReference>
<evidence type="ECO:0008006" key="3">
    <source>
        <dbReference type="Google" id="ProtNLM"/>
    </source>
</evidence>
<dbReference type="EMBL" id="JBHLWV010000019">
    <property type="protein sequence ID" value="MFC0314969.1"/>
    <property type="molecule type" value="Genomic_DNA"/>
</dbReference>
<dbReference type="Proteomes" id="UP001589783">
    <property type="component" value="Unassembled WGS sequence"/>
</dbReference>
<sequence>MGLFESGRNKQRVAGYVLPDTAVVRVFSLIRLHDPEGTIRWAESDPSVLSARTTFREAVAGTPVRRRPEQPMGMVDAETVASLQTLFGAGDDVNVLVWSGYAETAEFADRCRPATGAAAEFIEQGNLLQLRMPARELADFTEESGRHFPVAVWNDDESIAITQPIYHDSVYVSAVDRTVLDTLLRAPTVEGREISPVADLPSWPAYLTESAD</sequence>
<gene>
    <name evidence="1" type="ORF">ACFFJD_08905</name>
</gene>
<comment type="caution">
    <text evidence="1">The sequence shown here is derived from an EMBL/GenBank/DDBJ whole genome shotgun (WGS) entry which is preliminary data.</text>
</comment>
<accession>A0ABV6H8R7</accession>
<keyword evidence="2" id="KW-1185">Reference proteome</keyword>
<organism evidence="1 2">
    <name type="scientific">Gordonia phosphorivorans</name>
    <dbReference type="NCBI Taxonomy" id="1056982"/>
    <lineage>
        <taxon>Bacteria</taxon>
        <taxon>Bacillati</taxon>
        <taxon>Actinomycetota</taxon>
        <taxon>Actinomycetes</taxon>
        <taxon>Mycobacteriales</taxon>
        <taxon>Gordoniaceae</taxon>
        <taxon>Gordonia</taxon>
    </lineage>
</organism>
<protein>
    <recommendedName>
        <fullName evidence="3">SseB protein N-terminal domain-containing protein</fullName>
    </recommendedName>
</protein>
<evidence type="ECO:0000313" key="1">
    <source>
        <dbReference type="EMBL" id="MFC0314969.1"/>
    </source>
</evidence>
<proteinExistence type="predicted"/>
<reference evidence="1 2" key="1">
    <citation type="submission" date="2024-09" db="EMBL/GenBank/DDBJ databases">
        <authorList>
            <person name="Sun Q."/>
            <person name="Mori K."/>
        </authorList>
    </citation>
    <scope>NUCLEOTIDE SEQUENCE [LARGE SCALE GENOMIC DNA]</scope>
    <source>
        <strain evidence="1 2">CCM 7957</strain>
    </source>
</reference>
<name>A0ABV6H8R7_9ACTN</name>